<name>A0A9Q0LSR5_ANAIG</name>
<dbReference type="SUPFAM" id="SSF81383">
    <property type="entry name" value="F-box domain"/>
    <property type="match status" value="1"/>
</dbReference>
<keyword evidence="1" id="KW-1133">Transmembrane helix</keyword>
<sequence>MEVEKGNDNMELEKDKDEFIGLSDSCFAWLPFEIQLQVFDSLTHQEVCRSSLACKEFQDISNDNFLWNHIYYRNYPPGPNIPLIDREIDAYDWKLKFARRFRSDYNIKKRKHISFQAFRPEKGYLIEKCDFQHELLAYTSDDNILSVHQLQRGKKNKLKEVFSKKETKSDWFHILKDSPTILIDTTENILTHIDITTGDVINTWEHVQPKLRADDNGNGKFALATQSILRLHDLKSKDCYLEFRMDKFSFDHPIDDLKWISEHLIFAKGSQNDQMKIMDIRKPSDVLFTFRPPTTVSSLMINDKKLEIGIGTATGGVIIYSAETGNEVLNLNSIHSSAVSDIIIEENNVFTCSADRRINAINISKKEVSHSLDNAHETSIWSLAYSDRKLVTGSEFAIKIYSTDNIYDDLQDTKLNHFGTQNLGSRQRRVLPRNPQEKVLFGWLMIMRELFAILVLSYILMIIVGFDSLIFASFSISFFKKKAI</sequence>
<feature type="transmembrane region" description="Helical" evidence="1">
    <location>
        <begin position="450"/>
        <end position="479"/>
    </location>
</feature>
<dbReference type="SUPFAM" id="SSF50978">
    <property type="entry name" value="WD40 repeat-like"/>
    <property type="match status" value="1"/>
</dbReference>
<dbReference type="AlphaFoldDB" id="A0A9Q0LSR5"/>
<protein>
    <submittedName>
        <fullName evidence="3">F-box and wd repeat domain-containing 7</fullName>
    </submittedName>
</protein>
<evidence type="ECO:0000313" key="3">
    <source>
        <dbReference type="EMBL" id="KAJ5077205.1"/>
    </source>
</evidence>
<dbReference type="PROSITE" id="PS50181">
    <property type="entry name" value="FBOX"/>
    <property type="match status" value="1"/>
</dbReference>
<keyword evidence="4" id="KW-1185">Reference proteome</keyword>
<evidence type="ECO:0000259" key="2">
    <source>
        <dbReference type="PROSITE" id="PS50181"/>
    </source>
</evidence>
<dbReference type="InterPro" id="IPR036047">
    <property type="entry name" value="F-box-like_dom_sf"/>
</dbReference>
<dbReference type="OrthoDB" id="3219396at2759"/>
<dbReference type="Gene3D" id="2.130.10.10">
    <property type="entry name" value="YVTN repeat-like/Quinoprotein amine dehydrogenase"/>
    <property type="match status" value="1"/>
</dbReference>
<dbReference type="Proteomes" id="UP001149090">
    <property type="component" value="Unassembled WGS sequence"/>
</dbReference>
<organism evidence="3 4">
    <name type="scientific">Anaeramoeba ignava</name>
    <name type="common">Anaerobic marine amoeba</name>
    <dbReference type="NCBI Taxonomy" id="1746090"/>
    <lineage>
        <taxon>Eukaryota</taxon>
        <taxon>Metamonada</taxon>
        <taxon>Anaeramoebidae</taxon>
        <taxon>Anaeramoeba</taxon>
    </lineage>
</organism>
<reference evidence="3" key="1">
    <citation type="submission" date="2022-10" db="EMBL/GenBank/DDBJ databases">
        <title>Novel sulphate-reducing endosymbionts in the free-living metamonad Anaeramoeba.</title>
        <authorList>
            <person name="Jerlstrom-Hultqvist J."/>
            <person name="Cepicka I."/>
            <person name="Gallot-Lavallee L."/>
            <person name="Salas-Leiva D."/>
            <person name="Curtis B.A."/>
            <person name="Zahonova K."/>
            <person name="Pipaliya S."/>
            <person name="Dacks J."/>
            <person name="Roger A.J."/>
        </authorList>
    </citation>
    <scope>NUCLEOTIDE SEQUENCE</scope>
    <source>
        <strain evidence="3">BMAN</strain>
    </source>
</reference>
<evidence type="ECO:0000256" key="1">
    <source>
        <dbReference type="SAM" id="Phobius"/>
    </source>
</evidence>
<dbReference type="InterPro" id="IPR036322">
    <property type="entry name" value="WD40_repeat_dom_sf"/>
</dbReference>
<dbReference type="InterPro" id="IPR015943">
    <property type="entry name" value="WD40/YVTN_repeat-like_dom_sf"/>
</dbReference>
<dbReference type="EMBL" id="JAPDFW010000059">
    <property type="protein sequence ID" value="KAJ5077205.1"/>
    <property type="molecule type" value="Genomic_DNA"/>
</dbReference>
<dbReference type="InterPro" id="IPR001810">
    <property type="entry name" value="F-box_dom"/>
</dbReference>
<keyword evidence="1" id="KW-0812">Transmembrane</keyword>
<dbReference type="Pfam" id="PF12937">
    <property type="entry name" value="F-box-like"/>
    <property type="match status" value="1"/>
</dbReference>
<evidence type="ECO:0000313" key="4">
    <source>
        <dbReference type="Proteomes" id="UP001149090"/>
    </source>
</evidence>
<keyword evidence="1" id="KW-0472">Membrane</keyword>
<gene>
    <name evidence="3" type="ORF">M0811_00525</name>
</gene>
<accession>A0A9Q0LSR5</accession>
<feature type="domain" description="F-box" evidence="2">
    <location>
        <begin position="24"/>
        <end position="70"/>
    </location>
</feature>
<proteinExistence type="predicted"/>
<comment type="caution">
    <text evidence="3">The sequence shown here is derived from an EMBL/GenBank/DDBJ whole genome shotgun (WGS) entry which is preliminary data.</text>
</comment>
<dbReference type="Gene3D" id="1.20.1280.50">
    <property type="match status" value="1"/>
</dbReference>